<keyword evidence="1" id="KW-1185">Reference proteome</keyword>
<proteinExistence type="predicted"/>
<dbReference type="WBParaSite" id="TCONS_00017063.p1">
    <property type="protein sequence ID" value="TCONS_00017063.p1"/>
    <property type="gene ID" value="XLOC_011179"/>
</dbReference>
<protein>
    <submittedName>
        <fullName evidence="2">Uncharacterized protein</fullName>
    </submittedName>
</protein>
<accession>A0AAF5I4P8</accession>
<name>A0AAF5I4P8_STRER</name>
<dbReference type="Proteomes" id="UP000035681">
    <property type="component" value="Unplaced"/>
</dbReference>
<reference evidence="2" key="1">
    <citation type="submission" date="2024-02" db="UniProtKB">
        <authorList>
            <consortium name="WormBaseParasite"/>
        </authorList>
    </citation>
    <scope>IDENTIFICATION</scope>
</reference>
<evidence type="ECO:0000313" key="2">
    <source>
        <dbReference type="WBParaSite" id="TCONS_00017063.p1"/>
    </source>
</evidence>
<evidence type="ECO:0000313" key="1">
    <source>
        <dbReference type="Proteomes" id="UP000035681"/>
    </source>
</evidence>
<organism evidence="1 2">
    <name type="scientific">Strongyloides stercoralis</name>
    <name type="common">Threadworm</name>
    <dbReference type="NCBI Taxonomy" id="6248"/>
    <lineage>
        <taxon>Eukaryota</taxon>
        <taxon>Metazoa</taxon>
        <taxon>Ecdysozoa</taxon>
        <taxon>Nematoda</taxon>
        <taxon>Chromadorea</taxon>
        <taxon>Rhabditida</taxon>
        <taxon>Tylenchina</taxon>
        <taxon>Panagrolaimomorpha</taxon>
        <taxon>Strongyloidoidea</taxon>
        <taxon>Strongyloididae</taxon>
        <taxon>Strongyloides</taxon>
    </lineage>
</organism>
<dbReference type="AlphaFoldDB" id="A0AAF5I4P8"/>
<sequence length="285" mass="33688">SFDESGNSFISVRLLSVYNVNIADSKFGNDYQSMDDKLLKTCVYSTFDKKNYFKQDAIFLCFFGQSHQDKGFRLNEYINDIKSGYEYIKFATTIDIFLDNYLRNHPEICSCSSIFKKNTLWSFTICIPNYHLLFQIEVPHEHQKILEKVVEGDILQHIYLKLMIVTIITNKSKSLQKNDTYSFFGRHQYKWRKFPAQQVLFFYNFIDLNWKMFKAQGMFQKSILCCRHAMKMKKHLLNFTILYGTTRRILITILGLSFECTFTQKFGTIVLILLILTQGRTRHAD</sequence>